<dbReference type="OrthoDB" id="7841769at2759"/>
<dbReference type="GO" id="GO:0007129">
    <property type="term" value="P:homologous chromosome pairing at meiosis"/>
    <property type="evidence" value="ECO:0007669"/>
    <property type="project" value="TreeGrafter"/>
</dbReference>
<dbReference type="PANTHER" id="PTHR22663:SF17">
    <property type="entry name" value="RING FINGER PROTEIN NARYA-RELATED"/>
    <property type="match status" value="1"/>
</dbReference>
<dbReference type="GO" id="GO:0019789">
    <property type="term" value="F:SUMO transferase activity"/>
    <property type="evidence" value="ECO:0007669"/>
    <property type="project" value="InterPro"/>
</dbReference>
<dbReference type="AlphaFoldDB" id="A0A6J2UEV6"/>
<dbReference type="PROSITE" id="PS50089">
    <property type="entry name" value="ZF_RING_2"/>
    <property type="match status" value="1"/>
</dbReference>
<dbReference type="GO" id="GO:0007131">
    <property type="term" value="P:reciprocal meiotic recombination"/>
    <property type="evidence" value="ECO:0007669"/>
    <property type="project" value="InterPro"/>
</dbReference>
<dbReference type="GeneID" id="115633377"/>
<evidence type="ECO:0000256" key="3">
    <source>
        <dbReference type="ARBA" id="ARBA00023254"/>
    </source>
</evidence>
<dbReference type="InterPro" id="IPR042123">
    <property type="entry name" value="Zip3/RNF212-like"/>
</dbReference>
<evidence type="ECO:0000256" key="4">
    <source>
        <dbReference type="PROSITE-ProRule" id="PRU00175"/>
    </source>
</evidence>
<feature type="coiled-coil region" evidence="5">
    <location>
        <begin position="135"/>
        <end position="169"/>
    </location>
</feature>
<organism evidence="7 8">
    <name type="scientific">Drosophila lebanonensis</name>
    <name type="common">Fruit fly</name>
    <name type="synonym">Scaptodrosophila lebanonensis</name>
    <dbReference type="NCBI Taxonomy" id="7225"/>
    <lineage>
        <taxon>Eukaryota</taxon>
        <taxon>Metazoa</taxon>
        <taxon>Ecdysozoa</taxon>
        <taxon>Arthropoda</taxon>
        <taxon>Hexapoda</taxon>
        <taxon>Insecta</taxon>
        <taxon>Pterygota</taxon>
        <taxon>Neoptera</taxon>
        <taxon>Endopterygota</taxon>
        <taxon>Diptera</taxon>
        <taxon>Brachycera</taxon>
        <taxon>Muscomorpha</taxon>
        <taxon>Ephydroidea</taxon>
        <taxon>Drosophilidae</taxon>
        <taxon>Scaptodrosophila</taxon>
    </lineage>
</organism>
<reference evidence="8" key="1">
    <citation type="submission" date="2025-08" db="UniProtKB">
        <authorList>
            <consortium name="RefSeq"/>
        </authorList>
    </citation>
    <scope>IDENTIFICATION</scope>
    <source>
        <strain evidence="8">11010-0011.00</strain>
        <tissue evidence="8">Whole body</tissue>
    </source>
</reference>
<evidence type="ECO:0000256" key="5">
    <source>
        <dbReference type="SAM" id="Coils"/>
    </source>
</evidence>
<dbReference type="GO" id="GO:0000795">
    <property type="term" value="C:synaptonemal complex"/>
    <property type="evidence" value="ECO:0007669"/>
    <property type="project" value="InterPro"/>
</dbReference>
<evidence type="ECO:0000256" key="2">
    <source>
        <dbReference type="ARBA" id="ARBA00022833"/>
    </source>
</evidence>
<dbReference type="InterPro" id="IPR001841">
    <property type="entry name" value="Znf_RING"/>
</dbReference>
<sequence length="191" mass="22740">MDENDVKKLWIHCNRCYKQYVHHKETSGSRFFLLACQDIACDKCVEAAPGRSPSDAPIYICPICRCKVRGRQINNAMPYHLKSLFHPEPWLDELRNEAIAGFQRKHMNRFLKYCQEKEKEVQKVDSDMTLALTACQKLYLELEQARQIRRQLENRAQQIKQQIKNNSHIRKYLYLIKWSRYSKESSARRTC</sequence>
<gene>
    <name evidence="8" type="primary">LOC115633377</name>
</gene>
<dbReference type="RefSeq" id="XP_030386680.1">
    <property type="nucleotide sequence ID" value="XM_030530820.1"/>
</dbReference>
<feature type="domain" description="RING-type" evidence="6">
    <location>
        <begin position="13"/>
        <end position="65"/>
    </location>
</feature>
<protein>
    <submittedName>
        <fullName evidence="8">RING finger protein vilya</fullName>
    </submittedName>
</protein>
<keyword evidence="3" id="KW-0469">Meiosis</keyword>
<dbReference type="GO" id="GO:0016925">
    <property type="term" value="P:protein sumoylation"/>
    <property type="evidence" value="ECO:0007669"/>
    <property type="project" value="TreeGrafter"/>
</dbReference>
<proteinExistence type="predicted"/>
<keyword evidence="7" id="KW-1185">Reference proteome</keyword>
<keyword evidence="1 4" id="KW-0863">Zinc-finger</keyword>
<keyword evidence="2" id="KW-0862">Zinc</keyword>
<dbReference type="Proteomes" id="UP000504634">
    <property type="component" value="Unplaced"/>
</dbReference>
<evidence type="ECO:0000313" key="8">
    <source>
        <dbReference type="RefSeq" id="XP_030386680.1"/>
    </source>
</evidence>
<keyword evidence="5" id="KW-0175">Coiled coil</keyword>
<evidence type="ECO:0000313" key="7">
    <source>
        <dbReference type="Proteomes" id="UP000504634"/>
    </source>
</evidence>
<name>A0A6J2UEV6_DROLE</name>
<accession>A0A6J2UEV6</accession>
<evidence type="ECO:0000256" key="1">
    <source>
        <dbReference type="ARBA" id="ARBA00022771"/>
    </source>
</evidence>
<dbReference type="Pfam" id="PF14634">
    <property type="entry name" value="zf-RING_5"/>
    <property type="match status" value="1"/>
</dbReference>
<dbReference type="GO" id="GO:0008270">
    <property type="term" value="F:zinc ion binding"/>
    <property type="evidence" value="ECO:0007669"/>
    <property type="project" value="UniProtKB-KW"/>
</dbReference>
<keyword evidence="1 4" id="KW-0479">Metal-binding</keyword>
<dbReference type="PANTHER" id="PTHR22663">
    <property type="entry name" value="RING FINGER PROTEIN NARYA-RELATED"/>
    <property type="match status" value="1"/>
</dbReference>
<evidence type="ECO:0000259" key="6">
    <source>
        <dbReference type="PROSITE" id="PS50089"/>
    </source>
</evidence>